<dbReference type="GO" id="GO:0006487">
    <property type="term" value="P:protein N-linked glycosylation"/>
    <property type="evidence" value="ECO:0007669"/>
    <property type="project" value="TreeGrafter"/>
</dbReference>
<dbReference type="GO" id="GO:0004573">
    <property type="term" value="F:Glc3Man9GlcNAc2 oligosaccharide glucosidase activity"/>
    <property type="evidence" value="ECO:0007669"/>
    <property type="project" value="InterPro"/>
</dbReference>
<comment type="similarity">
    <text evidence="1">Belongs to the glycosyl hydrolase 63 family.</text>
</comment>
<evidence type="ECO:0000256" key="3">
    <source>
        <dbReference type="ARBA" id="ARBA00023295"/>
    </source>
</evidence>
<reference evidence="5 6" key="1">
    <citation type="submission" date="2017-05" db="EMBL/GenBank/DDBJ databases">
        <authorList>
            <person name="Song R."/>
            <person name="Chenine A.L."/>
            <person name="Ruprecht R.M."/>
        </authorList>
    </citation>
    <scope>NUCLEOTIDE SEQUENCE [LARGE SCALE GENOMIC DNA]</scope>
    <source>
        <strain evidence="5 6">CECT 8899</strain>
    </source>
</reference>
<keyword evidence="3" id="KW-0326">Glycosidase</keyword>
<dbReference type="InterPro" id="IPR004888">
    <property type="entry name" value="Glycoside_hydrolase_63"/>
</dbReference>
<protein>
    <recommendedName>
        <fullName evidence="4">Mannosylglycerate hydrolase MGH1-like glycoside hydrolase domain-containing protein</fullName>
    </recommendedName>
</protein>
<evidence type="ECO:0000256" key="2">
    <source>
        <dbReference type="ARBA" id="ARBA00022801"/>
    </source>
</evidence>
<dbReference type="OrthoDB" id="9781878at2"/>
<proteinExistence type="inferred from homology"/>
<dbReference type="GO" id="GO:0009311">
    <property type="term" value="P:oligosaccharide metabolic process"/>
    <property type="evidence" value="ECO:0007669"/>
    <property type="project" value="InterPro"/>
</dbReference>
<dbReference type="InterPro" id="IPR012341">
    <property type="entry name" value="6hp_glycosidase-like_sf"/>
</dbReference>
<evidence type="ECO:0000259" key="4">
    <source>
        <dbReference type="Pfam" id="PF22422"/>
    </source>
</evidence>
<dbReference type="Pfam" id="PF22422">
    <property type="entry name" value="MGH1-like_GH"/>
    <property type="match status" value="1"/>
</dbReference>
<dbReference type="InterPro" id="IPR008928">
    <property type="entry name" value="6-hairpin_glycosidase_sf"/>
</dbReference>
<dbReference type="PANTHER" id="PTHR10412">
    <property type="entry name" value="MANNOSYL-OLIGOSACCHARIDE GLUCOSIDASE"/>
    <property type="match status" value="1"/>
</dbReference>
<keyword evidence="6" id="KW-1185">Reference proteome</keyword>
<dbReference type="InterPro" id="IPR054491">
    <property type="entry name" value="MGH1-like_GH"/>
</dbReference>
<organism evidence="5 6">
    <name type="scientific">Flavimaricola marinus</name>
    <dbReference type="NCBI Taxonomy" id="1819565"/>
    <lineage>
        <taxon>Bacteria</taxon>
        <taxon>Pseudomonadati</taxon>
        <taxon>Pseudomonadota</taxon>
        <taxon>Alphaproteobacteria</taxon>
        <taxon>Rhodobacterales</taxon>
        <taxon>Paracoccaceae</taxon>
        <taxon>Flavimaricola</taxon>
    </lineage>
</organism>
<evidence type="ECO:0000256" key="1">
    <source>
        <dbReference type="ARBA" id="ARBA00010833"/>
    </source>
</evidence>
<dbReference type="EMBL" id="FXZK01000016">
    <property type="protein sequence ID" value="SMY10011.1"/>
    <property type="molecule type" value="Genomic_DNA"/>
</dbReference>
<dbReference type="AlphaFoldDB" id="A0A238LK12"/>
<accession>A0A238LK12</accession>
<gene>
    <name evidence="5" type="ORF">LOM8899_04185</name>
</gene>
<sequence>MTSLDEQARAILRKNDRGGYTVPTDGLYPYQWNWDSAFAAWGFATFDPPRAWAELETLMASQWDDGMVPHIIFHKVDPGYFPGPDVWATHRSPPTSGISQPPVAATLARLIWEMDTEGGHSHMAALFPKLLRWHRWWHETRCTYGPAAITHPWESGRDNCPDWDIGMEGVDGSRAGDYTRRDTGHVDPSMRPRKAEYDRYIAIVQFGVEVGWDQARIVAEGPFLMADPGITFILLRAHEDLAAIGRALNEDVTEIEAWAAQLRSALPTIWNPALGAYDAKNLRTGEFANVLGSGAFLAYLADASNPELEAHLMRVWDAVTYGIPSADPEAEVFDPRRYWRGPTWPVVNALMAIGFRDAGRHDLDARLRRETVELIQKNGFAEYFDPNDATPCGGANFTWTAAIWLTWAGLGLEKAKGAA</sequence>
<evidence type="ECO:0000313" key="5">
    <source>
        <dbReference type="EMBL" id="SMY10011.1"/>
    </source>
</evidence>
<keyword evidence="2" id="KW-0378">Hydrolase</keyword>
<name>A0A238LK12_9RHOB</name>
<dbReference type="RefSeq" id="WP_093994181.1">
    <property type="nucleotide sequence ID" value="NZ_FXZK01000016.1"/>
</dbReference>
<dbReference type="Proteomes" id="UP000201613">
    <property type="component" value="Unassembled WGS sequence"/>
</dbReference>
<dbReference type="SUPFAM" id="SSF48208">
    <property type="entry name" value="Six-hairpin glycosidases"/>
    <property type="match status" value="1"/>
</dbReference>
<evidence type="ECO:0000313" key="6">
    <source>
        <dbReference type="Proteomes" id="UP000201613"/>
    </source>
</evidence>
<dbReference type="PANTHER" id="PTHR10412:SF11">
    <property type="entry name" value="MANNOSYL-OLIGOSACCHARIDE GLUCOSIDASE"/>
    <property type="match status" value="1"/>
</dbReference>
<dbReference type="Gene3D" id="1.50.10.10">
    <property type="match status" value="1"/>
</dbReference>
<feature type="domain" description="Mannosylglycerate hydrolase MGH1-like glycoside hydrolase" evidence="4">
    <location>
        <begin position="28"/>
        <end position="400"/>
    </location>
</feature>